<evidence type="ECO:0000256" key="2">
    <source>
        <dbReference type="ARBA" id="ARBA00023163"/>
    </source>
</evidence>
<dbReference type="Pfam" id="PF04967">
    <property type="entry name" value="HTH_10"/>
    <property type="match status" value="1"/>
</dbReference>
<proteinExistence type="predicted"/>
<feature type="domain" description="HTH bat-type" evidence="3">
    <location>
        <begin position="156"/>
        <end position="207"/>
    </location>
</feature>
<sequence length="219" mass="25095">MSLVTVRIPACDLAFEHAFEVVPNLRFEMIQSVAADRSVSMAYVRVWGAPREEIEAAFDGDPTVDDFEAVSQRAESWLYEIDWDSPRLFVLREIIFQRDGQIISACGEDDEWVLRLLVLDRDDISKVVDDTTDHDFSVDVARITKMDSQTASPGELTEEQYETLLKAVEKGYFEIPRRTTMEELAEEFGISHQALSERLRRGHRMLIESALEGQTLNFD</sequence>
<reference evidence="6" key="1">
    <citation type="submission" date="2016-10" db="EMBL/GenBank/DDBJ databases">
        <authorList>
            <person name="Varghese N."/>
            <person name="Submissions S."/>
        </authorList>
    </citation>
    <scope>NUCLEOTIDE SEQUENCE [LARGE SCALE GENOMIC DNA]</scope>
    <source>
        <strain evidence="6">CGMCC 1.12397</strain>
    </source>
</reference>
<reference evidence="4 7" key="3">
    <citation type="submission" date="2018-07" db="EMBL/GenBank/DDBJ databases">
        <title>Genome sequence of extremly halophilic archaeon Halopelagius longus strain BC12-B1.</title>
        <authorList>
            <person name="Zhang X."/>
        </authorList>
    </citation>
    <scope>NUCLEOTIDE SEQUENCE [LARGE SCALE GENOMIC DNA]</scope>
    <source>
        <strain evidence="4 7">BC12-B1</strain>
    </source>
</reference>
<dbReference type="EMBL" id="FNKQ01000006">
    <property type="protein sequence ID" value="SDR13805.1"/>
    <property type="molecule type" value="Genomic_DNA"/>
</dbReference>
<dbReference type="PANTHER" id="PTHR34236">
    <property type="entry name" value="DIMETHYL SULFOXIDE REDUCTASE TRANSCRIPTIONAL ACTIVATOR"/>
    <property type="match status" value="1"/>
</dbReference>
<accession>A0A1H1GKU7</accession>
<evidence type="ECO:0000313" key="7">
    <source>
        <dbReference type="Proteomes" id="UP000255421"/>
    </source>
</evidence>
<dbReference type="Proteomes" id="UP000199289">
    <property type="component" value="Unassembled WGS sequence"/>
</dbReference>
<dbReference type="AlphaFoldDB" id="A0A1H1GKU7"/>
<evidence type="ECO:0000313" key="6">
    <source>
        <dbReference type="Proteomes" id="UP000199289"/>
    </source>
</evidence>
<protein>
    <recommendedName>
        <fullName evidence="3">HTH bat-type domain-containing protein</fullName>
    </recommendedName>
</protein>
<reference evidence="5" key="2">
    <citation type="submission" date="2016-10" db="EMBL/GenBank/DDBJ databases">
        <authorList>
            <person name="de Groot N.N."/>
        </authorList>
    </citation>
    <scope>NUCLEOTIDE SEQUENCE [LARGE SCALE GENOMIC DNA]</scope>
    <source>
        <strain evidence="5">CGMCC 1.12397</strain>
    </source>
</reference>
<evidence type="ECO:0000313" key="4">
    <source>
        <dbReference type="EMBL" id="RDI69679.1"/>
    </source>
</evidence>
<dbReference type="RefSeq" id="WP_092539220.1">
    <property type="nucleotide sequence ID" value="NZ_FNKQ01000006.1"/>
</dbReference>
<dbReference type="EMBL" id="QQST01000004">
    <property type="protein sequence ID" value="RDI69679.1"/>
    <property type="molecule type" value="Genomic_DNA"/>
</dbReference>
<evidence type="ECO:0000313" key="5">
    <source>
        <dbReference type="EMBL" id="SDR13805.1"/>
    </source>
</evidence>
<name>A0A1H1GKU7_9EURY</name>
<dbReference type="Proteomes" id="UP000255421">
    <property type="component" value="Unassembled WGS sequence"/>
</dbReference>
<keyword evidence="7" id="KW-1185">Reference proteome</keyword>
<gene>
    <name evidence="4" type="ORF">DWB78_18080</name>
    <name evidence="5" type="ORF">SAMN05216278_3738</name>
</gene>
<evidence type="ECO:0000259" key="3">
    <source>
        <dbReference type="Pfam" id="PF04967"/>
    </source>
</evidence>
<keyword evidence="1" id="KW-0805">Transcription regulation</keyword>
<keyword evidence="2" id="KW-0804">Transcription</keyword>
<dbReference type="PANTHER" id="PTHR34236:SF1">
    <property type="entry name" value="DIMETHYL SULFOXIDE REDUCTASE TRANSCRIPTIONAL ACTIVATOR"/>
    <property type="match status" value="1"/>
</dbReference>
<dbReference type="InterPro" id="IPR007050">
    <property type="entry name" value="HTH_bacterioopsin"/>
</dbReference>
<dbReference type="OrthoDB" id="202021at2157"/>
<organism evidence="5 6">
    <name type="scientific">Halopelagius longus</name>
    <dbReference type="NCBI Taxonomy" id="1236180"/>
    <lineage>
        <taxon>Archaea</taxon>
        <taxon>Methanobacteriati</taxon>
        <taxon>Methanobacteriota</taxon>
        <taxon>Stenosarchaea group</taxon>
        <taxon>Halobacteria</taxon>
        <taxon>Halobacteriales</taxon>
        <taxon>Haloferacaceae</taxon>
    </lineage>
</organism>
<evidence type="ECO:0000256" key="1">
    <source>
        <dbReference type="ARBA" id="ARBA00023015"/>
    </source>
</evidence>